<dbReference type="PANTHER" id="PTHR43471">
    <property type="entry name" value="ABC TRANSPORTER PERMEASE"/>
    <property type="match status" value="1"/>
</dbReference>
<comment type="subcellular location">
    <subcellularLocation>
        <location evidence="1">Membrane</location>
        <topology evidence="1">Multi-pass membrane protein</topology>
    </subcellularLocation>
</comment>
<evidence type="ECO:0000313" key="7">
    <source>
        <dbReference type="EMBL" id="GAA4034734.1"/>
    </source>
</evidence>
<keyword evidence="4 5" id="KW-0472">Membrane</keyword>
<name>A0ABP7U2J0_9SPHN</name>
<evidence type="ECO:0000259" key="6">
    <source>
        <dbReference type="Pfam" id="PF12698"/>
    </source>
</evidence>
<dbReference type="RefSeq" id="WP_344696279.1">
    <property type="nucleotide sequence ID" value="NZ_BAABBR010000001.1"/>
</dbReference>
<feature type="transmembrane region" description="Helical" evidence="5">
    <location>
        <begin position="419"/>
        <end position="437"/>
    </location>
</feature>
<feature type="transmembrane region" description="Helical" evidence="5">
    <location>
        <begin position="444"/>
        <end position="466"/>
    </location>
</feature>
<evidence type="ECO:0000256" key="2">
    <source>
        <dbReference type="ARBA" id="ARBA00022692"/>
    </source>
</evidence>
<keyword evidence="3 5" id="KW-1133">Transmembrane helix</keyword>
<comment type="caution">
    <text evidence="7">The sequence shown here is derived from an EMBL/GenBank/DDBJ whole genome shotgun (WGS) entry which is preliminary data.</text>
</comment>
<keyword evidence="8" id="KW-1185">Reference proteome</keyword>
<evidence type="ECO:0000313" key="8">
    <source>
        <dbReference type="Proteomes" id="UP001424459"/>
    </source>
</evidence>
<feature type="transmembrane region" description="Helical" evidence="5">
    <location>
        <begin position="313"/>
        <end position="337"/>
    </location>
</feature>
<feature type="transmembrane region" description="Helical" evidence="5">
    <location>
        <begin position="21"/>
        <end position="38"/>
    </location>
</feature>
<evidence type="ECO:0000256" key="1">
    <source>
        <dbReference type="ARBA" id="ARBA00004141"/>
    </source>
</evidence>
<evidence type="ECO:0000256" key="4">
    <source>
        <dbReference type="ARBA" id="ARBA00023136"/>
    </source>
</evidence>
<dbReference type="Pfam" id="PF12698">
    <property type="entry name" value="ABC2_membrane_3"/>
    <property type="match status" value="1"/>
</dbReference>
<reference evidence="8" key="1">
    <citation type="journal article" date="2019" name="Int. J. Syst. Evol. Microbiol.">
        <title>The Global Catalogue of Microorganisms (GCM) 10K type strain sequencing project: providing services to taxonomists for standard genome sequencing and annotation.</title>
        <authorList>
            <consortium name="The Broad Institute Genomics Platform"/>
            <consortium name="The Broad Institute Genome Sequencing Center for Infectious Disease"/>
            <person name="Wu L."/>
            <person name="Ma J."/>
        </authorList>
    </citation>
    <scope>NUCLEOTIDE SEQUENCE [LARGE SCALE GENOMIC DNA]</scope>
    <source>
        <strain evidence="8">JCM 17564</strain>
    </source>
</reference>
<feature type="domain" description="ABC-2 type transporter transmembrane" evidence="6">
    <location>
        <begin position="177"/>
        <end position="465"/>
    </location>
</feature>
<dbReference type="InterPro" id="IPR013525">
    <property type="entry name" value="ABC2_TM"/>
</dbReference>
<evidence type="ECO:0000256" key="5">
    <source>
        <dbReference type="SAM" id="Phobius"/>
    </source>
</evidence>
<dbReference type="Proteomes" id="UP001424459">
    <property type="component" value="Unassembled WGS sequence"/>
</dbReference>
<evidence type="ECO:0000256" key="3">
    <source>
        <dbReference type="ARBA" id="ARBA00022989"/>
    </source>
</evidence>
<dbReference type="PANTHER" id="PTHR43471:SF3">
    <property type="entry name" value="ABC TRANSPORTER PERMEASE PROTEIN NATB"/>
    <property type="match status" value="1"/>
</dbReference>
<protein>
    <recommendedName>
        <fullName evidence="6">ABC-2 type transporter transmembrane domain-containing protein</fullName>
    </recommendedName>
</protein>
<keyword evidence="2 5" id="KW-0812">Transmembrane</keyword>
<sequence>MNQILLVAAREYRQITRMRSFWLTLLILPLAFGIAPLTQKFMSPDRTDRVVLLDAGDGSSAAAVTQRLQIDDQRRVLNALVRYVQRHKIAVDPSAIYAQGDRWFTDAEVARFVADGGKDAAIARLAAAKPSGVPDFDPPEPNYALVAPPAGLARATGPALDAGVDRLLNPADKKADRAAYVLYIPADFTATGAVRLWTGGQPSPQLVASVQDVLTRTLRQRLLTDRGVAPDVAAAAATVTPAIAVTQPKPGGGAKEAMLVRSILPLAASYMLMMALMLSGSWMLQSMVEERSNKLLETVLATVSPEQLMYGKLFGVVAVGLTMLAAWIGCGIVAATATQGAIADFIRPALAPLTSPGTIAAMIYFFIMGYICIAIFFLAIGAISDSMNDAQGYLMPVILMIILPITVLIQGVISGGTGIGITVLTWIPIWTPFAVLARLGSGIAAWEVIGSGILLAAFVALELVLLGRLFRASLLATGQRPGLAELGRRLSGRAPA</sequence>
<feature type="transmembrane region" description="Helical" evidence="5">
    <location>
        <begin position="392"/>
        <end position="413"/>
    </location>
</feature>
<feature type="transmembrane region" description="Helical" evidence="5">
    <location>
        <begin position="357"/>
        <end position="380"/>
    </location>
</feature>
<proteinExistence type="predicted"/>
<organism evidence="7 8">
    <name type="scientific">Sphingomonas rosea</name>
    <dbReference type="NCBI Taxonomy" id="335605"/>
    <lineage>
        <taxon>Bacteria</taxon>
        <taxon>Pseudomonadati</taxon>
        <taxon>Pseudomonadota</taxon>
        <taxon>Alphaproteobacteria</taxon>
        <taxon>Sphingomonadales</taxon>
        <taxon>Sphingomonadaceae</taxon>
        <taxon>Sphingomonas</taxon>
    </lineage>
</organism>
<accession>A0ABP7U2J0</accession>
<dbReference type="EMBL" id="BAABBR010000001">
    <property type="protein sequence ID" value="GAA4034734.1"/>
    <property type="molecule type" value="Genomic_DNA"/>
</dbReference>
<gene>
    <name evidence="7" type="ORF">GCM10022281_13630</name>
</gene>
<feature type="transmembrane region" description="Helical" evidence="5">
    <location>
        <begin position="263"/>
        <end position="284"/>
    </location>
</feature>